<dbReference type="InterPro" id="IPR017932">
    <property type="entry name" value="GATase_2_dom"/>
</dbReference>
<evidence type="ECO:0000313" key="4">
    <source>
        <dbReference type="EnsemblMetazoa" id="GPAI000840-PA"/>
    </source>
</evidence>
<dbReference type="Gene3D" id="3.60.20.10">
    <property type="entry name" value="Glutamine Phosphoribosylpyrophosphate, subunit 1, domain 1"/>
    <property type="match status" value="2"/>
</dbReference>
<keyword evidence="2" id="KW-0315">Glutamine amidotransferase</keyword>
<sequence length="265" mass="29632">MGIGHVRYPTSGENSICEVQPFYVNSPFGITLAHNGNLVNTNSLRKQLFETQRRHMNTASDSEVLLNIFASELDQFQHYPIKSENIFSAITKTHQRIKGAYSCVGMIIGHGLFAFRDPNGIRPLVIGERKTNYNKTEYIIASESVALDILGFKHLRDVAPGEDDSIVRGNTSRQIVEMARDAGATSVYLASAAPEIRFPNLYGIDIPNSSELIAHQKSLNEIRTAIGADALIFQNLRDLENKLKQYNPRIKNFESSIFNGIYPTQ</sequence>
<dbReference type="SUPFAM" id="SSF53271">
    <property type="entry name" value="PRTase-like"/>
    <property type="match status" value="1"/>
</dbReference>
<protein>
    <recommendedName>
        <fullName evidence="3">Glutamine amidotransferase type-2 domain-containing protein</fullName>
    </recommendedName>
</protein>
<reference evidence="5" key="1">
    <citation type="submission" date="2014-03" db="EMBL/GenBank/DDBJ databases">
        <authorList>
            <person name="Aksoy S."/>
            <person name="Warren W."/>
            <person name="Wilson R.K."/>
        </authorList>
    </citation>
    <scope>NUCLEOTIDE SEQUENCE [LARGE SCALE GENOMIC DNA]</scope>
    <source>
        <strain evidence="5">IAEA</strain>
    </source>
</reference>
<evidence type="ECO:0000256" key="2">
    <source>
        <dbReference type="ARBA" id="ARBA00022962"/>
    </source>
</evidence>
<dbReference type="InterPro" id="IPR029055">
    <property type="entry name" value="Ntn_hydrolases_N"/>
</dbReference>
<keyword evidence="5" id="KW-1185">Reference proteome</keyword>
<dbReference type="InterPro" id="IPR000836">
    <property type="entry name" value="PRTase_dom"/>
</dbReference>
<accession>A0A1A9Z1G4</accession>
<evidence type="ECO:0000259" key="3">
    <source>
        <dbReference type="PROSITE" id="PS51278"/>
    </source>
</evidence>
<dbReference type="Proteomes" id="UP000092445">
    <property type="component" value="Unassembled WGS sequence"/>
</dbReference>
<dbReference type="Pfam" id="PF13522">
    <property type="entry name" value="GATase_6"/>
    <property type="match status" value="1"/>
</dbReference>
<dbReference type="VEuPathDB" id="VectorBase:GPAI000840"/>
<proteinExistence type="predicted"/>
<evidence type="ECO:0000313" key="5">
    <source>
        <dbReference type="Proteomes" id="UP000092445"/>
    </source>
</evidence>
<keyword evidence="1" id="KW-0808">Transferase</keyword>
<dbReference type="PROSITE" id="PS51278">
    <property type="entry name" value="GATASE_TYPE_2"/>
    <property type="match status" value="1"/>
</dbReference>
<dbReference type="Gene3D" id="3.40.50.2020">
    <property type="match status" value="1"/>
</dbReference>
<dbReference type="GO" id="GO:0016740">
    <property type="term" value="F:transferase activity"/>
    <property type="evidence" value="ECO:0007669"/>
    <property type="project" value="UniProtKB-KW"/>
</dbReference>
<organism evidence="4 5">
    <name type="scientific">Glossina pallidipes</name>
    <name type="common">Tsetse fly</name>
    <dbReference type="NCBI Taxonomy" id="7398"/>
    <lineage>
        <taxon>Eukaryota</taxon>
        <taxon>Metazoa</taxon>
        <taxon>Ecdysozoa</taxon>
        <taxon>Arthropoda</taxon>
        <taxon>Hexapoda</taxon>
        <taxon>Insecta</taxon>
        <taxon>Pterygota</taxon>
        <taxon>Neoptera</taxon>
        <taxon>Endopterygota</taxon>
        <taxon>Diptera</taxon>
        <taxon>Brachycera</taxon>
        <taxon>Muscomorpha</taxon>
        <taxon>Hippoboscoidea</taxon>
        <taxon>Glossinidae</taxon>
        <taxon>Glossina</taxon>
    </lineage>
</organism>
<dbReference type="CDD" id="cd06223">
    <property type="entry name" value="PRTases_typeI"/>
    <property type="match status" value="1"/>
</dbReference>
<dbReference type="AlphaFoldDB" id="A0A1A9Z1G4"/>
<name>A0A1A9Z1G4_GLOPL</name>
<dbReference type="STRING" id="7398.A0A1A9Z1G4"/>
<reference evidence="4" key="2">
    <citation type="submission" date="2020-05" db="UniProtKB">
        <authorList>
            <consortium name="EnsemblMetazoa"/>
        </authorList>
    </citation>
    <scope>IDENTIFICATION</scope>
    <source>
        <strain evidence="4">IAEA</strain>
    </source>
</reference>
<evidence type="ECO:0000256" key="1">
    <source>
        <dbReference type="ARBA" id="ARBA00022679"/>
    </source>
</evidence>
<dbReference type="EnsemblMetazoa" id="GPAI000840-RA">
    <property type="protein sequence ID" value="GPAI000840-PA"/>
    <property type="gene ID" value="GPAI000840"/>
</dbReference>
<dbReference type="InterPro" id="IPR029057">
    <property type="entry name" value="PRTase-like"/>
</dbReference>
<dbReference type="PANTHER" id="PTHR11907">
    <property type="entry name" value="AMIDOPHOSPHORIBOSYLTRANSFERASE"/>
    <property type="match status" value="1"/>
</dbReference>
<dbReference type="SUPFAM" id="SSF56235">
    <property type="entry name" value="N-terminal nucleophile aminohydrolases (Ntn hydrolases)"/>
    <property type="match status" value="1"/>
</dbReference>
<feature type="domain" description="Glutamine amidotransferase type-2" evidence="3">
    <location>
        <begin position="1"/>
        <end position="169"/>
    </location>
</feature>